<keyword evidence="4 9" id="KW-1003">Cell membrane</keyword>
<dbReference type="InterPro" id="IPR002191">
    <property type="entry name" value="Bac_export_3"/>
</dbReference>
<name>A0A1I7IF16_9PROT</name>
<dbReference type="GO" id="GO:0044780">
    <property type="term" value="P:bacterial-type flagellum assembly"/>
    <property type="evidence" value="ECO:0007669"/>
    <property type="project" value="InterPro"/>
</dbReference>
<keyword evidence="5 9" id="KW-0812">Transmembrane</keyword>
<dbReference type="OrthoDB" id="9806440at2"/>
<proteinExistence type="inferred from homology"/>
<evidence type="ECO:0000313" key="11">
    <source>
        <dbReference type="Proteomes" id="UP000183926"/>
    </source>
</evidence>
<evidence type="ECO:0000256" key="1">
    <source>
        <dbReference type="ARBA" id="ARBA00004651"/>
    </source>
</evidence>
<keyword evidence="10" id="KW-0282">Flagellum</keyword>
<dbReference type="EMBL" id="FPBL01000008">
    <property type="protein sequence ID" value="SFU71450.1"/>
    <property type="molecule type" value="Genomic_DNA"/>
</dbReference>
<dbReference type="GO" id="GO:0009306">
    <property type="term" value="P:protein secretion"/>
    <property type="evidence" value="ECO:0007669"/>
    <property type="project" value="InterPro"/>
</dbReference>
<dbReference type="AlphaFoldDB" id="A0A1I7IF16"/>
<evidence type="ECO:0000256" key="8">
    <source>
        <dbReference type="ARBA" id="ARBA00023143"/>
    </source>
</evidence>
<sequence>MSPEQAMTIGRQALEITFTIAAPLLLAALVTGLAISIFQAATQINEMTLSFIPKLLAIFLTLALAGPWMLQIMLDYIERLYTNIPWIINGG</sequence>
<evidence type="ECO:0000256" key="6">
    <source>
        <dbReference type="ARBA" id="ARBA00022989"/>
    </source>
</evidence>
<comment type="subcellular location">
    <subcellularLocation>
        <location evidence="1 9">Cell membrane</location>
        <topology evidence="1">Multi-pass membrane protein</topology>
    </subcellularLocation>
    <subcellularLocation>
        <location evidence="9">Bacterial flagellum basal body</location>
    </subcellularLocation>
</comment>
<reference evidence="10 11" key="1">
    <citation type="submission" date="2016-10" db="EMBL/GenBank/DDBJ databases">
        <authorList>
            <person name="de Groot N.N."/>
        </authorList>
    </citation>
    <scope>NUCLEOTIDE SEQUENCE [LARGE SCALE GENOMIC DNA]</scope>
    <source>
        <strain evidence="10 11">Nm24</strain>
    </source>
</reference>
<evidence type="ECO:0000256" key="3">
    <source>
        <dbReference type="ARBA" id="ARBA00021718"/>
    </source>
</evidence>
<dbReference type="PANTHER" id="PTHR34040:SF2">
    <property type="entry name" value="FLAGELLAR BIOSYNTHETIC PROTEIN FLIQ"/>
    <property type="match status" value="1"/>
</dbReference>
<dbReference type="RefSeq" id="WP_074929002.1">
    <property type="nucleotide sequence ID" value="NZ_FPBL01000008.1"/>
</dbReference>
<dbReference type="InterPro" id="IPR006305">
    <property type="entry name" value="FliQ"/>
</dbReference>
<organism evidence="10 11">
    <name type="scientific">Nitrosomonas eutropha</name>
    <dbReference type="NCBI Taxonomy" id="916"/>
    <lineage>
        <taxon>Bacteria</taxon>
        <taxon>Pseudomonadati</taxon>
        <taxon>Pseudomonadota</taxon>
        <taxon>Betaproteobacteria</taxon>
        <taxon>Nitrosomonadales</taxon>
        <taxon>Nitrosomonadaceae</taxon>
        <taxon>Nitrosomonas</taxon>
    </lineage>
</organism>
<evidence type="ECO:0000256" key="5">
    <source>
        <dbReference type="ARBA" id="ARBA00022692"/>
    </source>
</evidence>
<dbReference type="Pfam" id="PF01313">
    <property type="entry name" value="Bac_export_3"/>
    <property type="match status" value="1"/>
</dbReference>
<feature type="transmembrane region" description="Helical" evidence="9">
    <location>
        <begin position="51"/>
        <end position="70"/>
    </location>
</feature>
<protein>
    <recommendedName>
        <fullName evidence="3 9">Flagellar biosynthetic protein FliQ</fullName>
    </recommendedName>
</protein>
<keyword evidence="10" id="KW-0969">Cilium</keyword>
<dbReference type="PANTHER" id="PTHR34040">
    <property type="entry name" value="FLAGELLAR BIOSYNTHETIC PROTEIN FLIQ"/>
    <property type="match status" value="1"/>
</dbReference>
<dbReference type="PRINTS" id="PR00952">
    <property type="entry name" value="TYPE3IMQPROT"/>
</dbReference>
<keyword evidence="7 9" id="KW-0472">Membrane</keyword>
<dbReference type="PIRSF" id="PIRSF004669">
    <property type="entry name" value="FliQ"/>
    <property type="match status" value="1"/>
</dbReference>
<evidence type="ECO:0000256" key="2">
    <source>
        <dbReference type="ARBA" id="ARBA00006156"/>
    </source>
</evidence>
<evidence type="ECO:0000256" key="4">
    <source>
        <dbReference type="ARBA" id="ARBA00022475"/>
    </source>
</evidence>
<dbReference type="GO" id="GO:0005886">
    <property type="term" value="C:plasma membrane"/>
    <property type="evidence" value="ECO:0007669"/>
    <property type="project" value="UniProtKB-SubCell"/>
</dbReference>
<keyword evidence="6 9" id="KW-1133">Transmembrane helix</keyword>
<comment type="similarity">
    <text evidence="2 9">Belongs to the FliQ/MopD/SpaQ family.</text>
</comment>
<accession>A0A1I7IF16</accession>
<evidence type="ECO:0000256" key="9">
    <source>
        <dbReference type="RuleBase" id="RU364090"/>
    </source>
</evidence>
<dbReference type="GO" id="GO:0009425">
    <property type="term" value="C:bacterial-type flagellum basal body"/>
    <property type="evidence" value="ECO:0007669"/>
    <property type="project" value="UniProtKB-SubCell"/>
</dbReference>
<feature type="transmembrane region" description="Helical" evidence="9">
    <location>
        <begin position="12"/>
        <end position="39"/>
    </location>
</feature>
<evidence type="ECO:0000256" key="7">
    <source>
        <dbReference type="ARBA" id="ARBA00023136"/>
    </source>
</evidence>
<comment type="function">
    <text evidence="9">Role in flagellar biosynthesis.</text>
</comment>
<dbReference type="NCBIfam" id="TIGR01402">
    <property type="entry name" value="fliQ"/>
    <property type="match status" value="1"/>
</dbReference>
<keyword evidence="10" id="KW-0966">Cell projection</keyword>
<evidence type="ECO:0000313" key="10">
    <source>
        <dbReference type="EMBL" id="SFU71450.1"/>
    </source>
</evidence>
<gene>
    <name evidence="9" type="primary">fliQ</name>
    <name evidence="10" type="ORF">SAMN05216339_10867</name>
</gene>
<keyword evidence="8 9" id="KW-0975">Bacterial flagellum</keyword>
<dbReference type="Proteomes" id="UP000183926">
    <property type="component" value="Unassembled WGS sequence"/>
</dbReference>